<evidence type="ECO:0000313" key="3">
    <source>
        <dbReference type="Proteomes" id="UP001162060"/>
    </source>
</evidence>
<organism evidence="2 3">
    <name type="scientific">Peronospora matthiolae</name>
    <dbReference type="NCBI Taxonomy" id="2874970"/>
    <lineage>
        <taxon>Eukaryota</taxon>
        <taxon>Sar</taxon>
        <taxon>Stramenopiles</taxon>
        <taxon>Oomycota</taxon>
        <taxon>Peronosporomycetes</taxon>
        <taxon>Peronosporales</taxon>
        <taxon>Peronosporaceae</taxon>
        <taxon>Peronospora</taxon>
    </lineage>
</organism>
<feature type="compositionally biased region" description="Polar residues" evidence="1">
    <location>
        <begin position="22"/>
        <end position="31"/>
    </location>
</feature>
<dbReference type="AlphaFoldDB" id="A0AAV1V9P5"/>
<proteinExistence type="predicted"/>
<sequence>METDDLHTRYAQLYQRRAFQEGQAQTDQESSDSARTRPDESALETDPDGTSTGRTNKKTSPGETIPEPAEGSIPAASASLRSAQSPPPTIRFTLW</sequence>
<comment type="caution">
    <text evidence="2">The sequence shown here is derived from an EMBL/GenBank/DDBJ whole genome shotgun (WGS) entry which is preliminary data.</text>
</comment>
<reference evidence="2" key="1">
    <citation type="submission" date="2024-01" db="EMBL/GenBank/DDBJ databases">
        <authorList>
            <person name="Webb A."/>
        </authorList>
    </citation>
    <scope>NUCLEOTIDE SEQUENCE</scope>
    <source>
        <strain evidence="2">Pm1</strain>
    </source>
</reference>
<dbReference type="EMBL" id="CAKLBY020000286">
    <property type="protein sequence ID" value="CAK7943032.1"/>
    <property type="molecule type" value="Genomic_DNA"/>
</dbReference>
<gene>
    <name evidence="2" type="ORF">PM001_LOCUS28182</name>
</gene>
<feature type="compositionally biased region" description="Polar residues" evidence="1">
    <location>
        <begin position="48"/>
        <end position="62"/>
    </location>
</feature>
<evidence type="ECO:0000256" key="1">
    <source>
        <dbReference type="SAM" id="MobiDB-lite"/>
    </source>
</evidence>
<accession>A0AAV1V9P5</accession>
<feature type="region of interest" description="Disordered" evidence="1">
    <location>
        <begin position="16"/>
        <end position="95"/>
    </location>
</feature>
<evidence type="ECO:0000313" key="2">
    <source>
        <dbReference type="EMBL" id="CAK7943032.1"/>
    </source>
</evidence>
<dbReference type="Proteomes" id="UP001162060">
    <property type="component" value="Unassembled WGS sequence"/>
</dbReference>
<protein>
    <submittedName>
        <fullName evidence="2">Uncharacterized protein</fullName>
    </submittedName>
</protein>
<name>A0AAV1V9P5_9STRA</name>